<dbReference type="Proteomes" id="UP001449657">
    <property type="component" value="Chromosome"/>
</dbReference>
<dbReference type="RefSeq" id="WP_341838791.1">
    <property type="nucleotide sequence ID" value="NZ_CP149792.1"/>
</dbReference>
<keyword evidence="7 11" id="KW-0482">Metalloprotease</keyword>
<evidence type="ECO:0000256" key="2">
    <source>
        <dbReference type="ARBA" id="ARBA00022670"/>
    </source>
</evidence>
<dbReference type="SUPFAM" id="SSF55486">
    <property type="entry name" value="Metalloproteases ('zincins'), catalytic domain"/>
    <property type="match status" value="1"/>
</dbReference>
<evidence type="ECO:0000313" key="12">
    <source>
        <dbReference type="Proteomes" id="UP001449657"/>
    </source>
</evidence>
<dbReference type="NCBIfam" id="TIGR04131">
    <property type="entry name" value="Bac_Flav_CTERM"/>
    <property type="match status" value="1"/>
</dbReference>
<keyword evidence="3" id="KW-0479">Metal-binding</keyword>
<evidence type="ECO:0000256" key="1">
    <source>
        <dbReference type="ARBA" id="ARBA00008721"/>
    </source>
</evidence>
<feature type="chain" id="PRO_5045585581" evidence="9">
    <location>
        <begin position="26"/>
        <end position="1196"/>
    </location>
</feature>
<feature type="signal peptide" evidence="9">
    <location>
        <begin position="1"/>
        <end position="25"/>
    </location>
</feature>
<evidence type="ECO:0000259" key="10">
    <source>
        <dbReference type="SMART" id="SM00089"/>
    </source>
</evidence>
<dbReference type="PANTHER" id="PTHR47466">
    <property type="match status" value="1"/>
</dbReference>
<keyword evidence="12" id="KW-1185">Reference proteome</keyword>
<dbReference type="GO" id="GO:0008237">
    <property type="term" value="F:metallopeptidase activity"/>
    <property type="evidence" value="ECO:0007669"/>
    <property type="project" value="UniProtKB-KW"/>
</dbReference>
<dbReference type="Gene3D" id="2.60.40.10">
    <property type="entry name" value="Immunoglobulins"/>
    <property type="match status" value="1"/>
</dbReference>
<evidence type="ECO:0000256" key="9">
    <source>
        <dbReference type="SAM" id="SignalP"/>
    </source>
</evidence>
<keyword evidence="2" id="KW-0645">Protease</keyword>
<name>A0ABZ2YWJ8_9BACT</name>
<evidence type="ECO:0000256" key="6">
    <source>
        <dbReference type="ARBA" id="ARBA00022833"/>
    </source>
</evidence>
<accession>A0ABZ2YWJ8</accession>
<evidence type="ECO:0000256" key="7">
    <source>
        <dbReference type="ARBA" id="ARBA00023049"/>
    </source>
</evidence>
<sequence>MSKFSIRKTLFTGFLYLFGITTLHAQSTQPAFTCGSDILLAKLRDNPAFRSRETGMNQRIRQFTASAQSKAATDYVLPVVFHILNADPSSITDADVAAALQQLNDAYGQTGAFAGARTNTRIQFCLAKTDPDGGKTTGILRAKTYLGDFDADMEGGDVTAMGRWDGSRYINIWVVEDIKSEFMQNFECGKWRRLKMGGYASAGGDIVVAGLGVGVMAHEMGHYLSLLHTFAAMDCKNNDCATDGDMVCDTPPDKSINGGFACSDPENSCHTDTLSGFTTDVPDLPDNFMDYGGGSGCVSSFTEGQAERMRNFIATSLPGMIGSTLCSEPCADAVKAGFTRDIDFPVMGNTVQFTNTSTGATRYEWWVNGQLEATTTDFSLLTDKKQNYHVALRAYTATVGCFATHHQTVQVSCGVVARFYPDKRKIASKENVELDSILFTNRSENATAFRWLMRNDKGMMEQSVSTDKDLRYIFKVPGTYTVRLEATDGSCTDTTNAFTFTVDDPTADGAIYVRSVDCYDKDKIRVSLYFYNFGYKEIPAKTPVSFYDRDPRLPGARLLGSPYLIPYALKGKCPSYLETTIIAAGRSDFDTVVAVLNDTGSIVPLTFPNTGIDESNYGNNFNFTKNFRFKVKIVTDEFTLQPGEQVTFSPEPDRGGDIAAGKWDLPEYLSCSDCIGPVFTAPYRKGTQLIKTFIAESKYKCYDTATVTLNLPIVDDYTVKIDGSECAASGQVHVDFTICNQYAKGNIPPGLEVVFYDGDPAQPGAHRLGNAFQTGQFSGGACETFDRVIPGTATGKLFAIVNPAASVAETGPANNLHSAQHHGPIATVYPGDTTVIRKHSYPLHFTTEHFTPASYRWSIESGTSELSCKTCLAPDIRVLDTSVVKLVLTNRFGCTTSATAKAQQFPADLTVQIRDVKCYDNNRTYVKFQVCMQNGYDVVYGGIPVTFYDGPTARALATTFVPASQTANCVMVQYIIPTPASGEVVARVNDPGQSAAAPLVESDFTNNEHAESPLPFIVRFPEPGSLISPRPAGPLRLQPLLTGGPARNWQWEPALGLSCTTCEQPIVNRTGSSMQYRVTATNEFFCTSTAVFDLKTFIRKTVEMPTAFSPNKDGVNDVFYVIGSLNIKTVKDFIIYDRWGRSFFERHNIPANDRQFGWDGTGIKGPASAATYVYFVQVLLDDDRIETFTGTVILIR</sequence>
<proteinExistence type="inferred from homology"/>
<feature type="domain" description="PKD/Chitinase" evidence="10">
    <location>
        <begin position="416"/>
        <end position="505"/>
    </location>
</feature>
<dbReference type="InterPro" id="IPR035986">
    <property type="entry name" value="PKD_dom_sf"/>
</dbReference>
<dbReference type="Pfam" id="PF05572">
    <property type="entry name" value="Peptidase_M43"/>
    <property type="match status" value="1"/>
</dbReference>
<dbReference type="PANTHER" id="PTHR47466:SF1">
    <property type="entry name" value="METALLOPROTEASE MEP1 (AFU_ORTHOLOGUE AFUA_1G07730)-RELATED"/>
    <property type="match status" value="1"/>
</dbReference>
<dbReference type="InterPro" id="IPR008754">
    <property type="entry name" value="Peptidase_M43"/>
</dbReference>
<dbReference type="InterPro" id="IPR013783">
    <property type="entry name" value="Ig-like_fold"/>
</dbReference>
<keyword evidence="8" id="KW-1015">Disulfide bond</keyword>
<dbReference type="InterPro" id="IPR024079">
    <property type="entry name" value="MetalloPept_cat_dom_sf"/>
</dbReference>
<protein>
    <submittedName>
        <fullName evidence="11">M43 family zinc metalloprotease</fullName>
    </submittedName>
</protein>
<reference evidence="11 12" key="1">
    <citation type="submission" date="2024-03" db="EMBL/GenBank/DDBJ databases">
        <title>Chitinophaga caseinilytica sp. nov., a casein hydrolysing bacterium isolated from forest soil.</title>
        <authorList>
            <person name="Lee D.S."/>
            <person name="Han D.M."/>
            <person name="Baek J.H."/>
            <person name="Choi D.G."/>
            <person name="Jeon J.H."/>
            <person name="Jeon C.O."/>
        </authorList>
    </citation>
    <scope>NUCLEOTIDE SEQUENCE [LARGE SCALE GENOMIC DNA]</scope>
    <source>
        <strain evidence="11 12">KACC 19118</strain>
    </source>
</reference>
<evidence type="ECO:0000256" key="8">
    <source>
        <dbReference type="ARBA" id="ARBA00023157"/>
    </source>
</evidence>
<gene>
    <name evidence="11" type="ORF">WJU22_13925</name>
</gene>
<dbReference type="Gene3D" id="3.40.390.10">
    <property type="entry name" value="Collagenase (Catalytic Domain)"/>
    <property type="match status" value="1"/>
</dbReference>
<dbReference type="SUPFAM" id="SSF49299">
    <property type="entry name" value="PKD domain"/>
    <property type="match status" value="1"/>
</dbReference>
<dbReference type="SMART" id="SM00089">
    <property type="entry name" value="PKD"/>
    <property type="match status" value="2"/>
</dbReference>
<evidence type="ECO:0000256" key="5">
    <source>
        <dbReference type="ARBA" id="ARBA00022801"/>
    </source>
</evidence>
<dbReference type="EMBL" id="CP150096">
    <property type="protein sequence ID" value="WZN43997.1"/>
    <property type="molecule type" value="Genomic_DNA"/>
</dbReference>
<comment type="similarity">
    <text evidence="1">Belongs to the peptidase M43B family.</text>
</comment>
<keyword evidence="5" id="KW-0378">Hydrolase</keyword>
<keyword evidence="6" id="KW-0862">Zinc</keyword>
<evidence type="ECO:0000256" key="3">
    <source>
        <dbReference type="ARBA" id="ARBA00022723"/>
    </source>
</evidence>
<dbReference type="InterPro" id="IPR026341">
    <property type="entry name" value="T9SS_type_B"/>
</dbReference>
<evidence type="ECO:0000313" key="11">
    <source>
        <dbReference type="EMBL" id="WZN43997.1"/>
    </source>
</evidence>
<evidence type="ECO:0000256" key="4">
    <source>
        <dbReference type="ARBA" id="ARBA00022729"/>
    </source>
</evidence>
<keyword evidence="4 9" id="KW-0732">Signal</keyword>
<feature type="domain" description="PKD/Chitinase" evidence="10">
    <location>
        <begin position="335"/>
        <end position="414"/>
    </location>
</feature>
<dbReference type="InterPro" id="IPR022409">
    <property type="entry name" value="PKD/Chitinase_dom"/>
</dbReference>
<organism evidence="11 12">
    <name type="scientific">Chitinophaga caseinilytica</name>
    <dbReference type="NCBI Taxonomy" id="2267521"/>
    <lineage>
        <taxon>Bacteria</taxon>
        <taxon>Pseudomonadati</taxon>
        <taxon>Bacteroidota</taxon>
        <taxon>Chitinophagia</taxon>
        <taxon>Chitinophagales</taxon>
        <taxon>Chitinophagaceae</taxon>
        <taxon>Chitinophaga</taxon>
    </lineage>
</organism>
<dbReference type="Pfam" id="PF13585">
    <property type="entry name" value="CHU_C"/>
    <property type="match status" value="1"/>
</dbReference>